<dbReference type="AlphaFoldDB" id="A0A8H6ILT0"/>
<proteinExistence type="predicted"/>
<gene>
    <name evidence="1" type="ORF">CSOJ01_15742</name>
</gene>
<comment type="caution">
    <text evidence="1">The sequence shown here is derived from an EMBL/GenBank/DDBJ whole genome shotgun (WGS) entry which is preliminary data.</text>
</comment>
<evidence type="ECO:0000313" key="1">
    <source>
        <dbReference type="EMBL" id="KAF6784584.1"/>
    </source>
</evidence>
<sequence>MVRLPQLFSNQLRKHSSEYFQLTFTANYLVESKTDHLSL</sequence>
<evidence type="ECO:0000313" key="2">
    <source>
        <dbReference type="Proteomes" id="UP000652219"/>
    </source>
</evidence>
<reference evidence="1 2" key="1">
    <citation type="journal article" date="2020" name="Phytopathology">
        <title>Genome Sequence Resources of Colletotrichum truncatum, C. plurivorum, C. musicola, and C. sojae: Four Species Pathogenic to Soybean (Glycine max).</title>
        <authorList>
            <person name="Rogerio F."/>
            <person name="Boufleur T.R."/>
            <person name="Ciampi-Guillardi M."/>
            <person name="Sukno S.A."/>
            <person name="Thon M.R."/>
            <person name="Massola Junior N.S."/>
            <person name="Baroncelli R."/>
        </authorList>
    </citation>
    <scope>NUCLEOTIDE SEQUENCE [LARGE SCALE GENOMIC DNA]</scope>
    <source>
        <strain evidence="1 2">LFN0009</strain>
    </source>
</reference>
<dbReference type="EMBL" id="WIGN01000743">
    <property type="protein sequence ID" value="KAF6784584.1"/>
    <property type="molecule type" value="Genomic_DNA"/>
</dbReference>
<protein>
    <submittedName>
        <fullName evidence="1">Uncharacterized protein</fullName>
    </submittedName>
</protein>
<accession>A0A8H6ILT0</accession>
<dbReference type="Proteomes" id="UP000652219">
    <property type="component" value="Unassembled WGS sequence"/>
</dbReference>
<organism evidence="1 2">
    <name type="scientific">Colletotrichum sojae</name>
    <dbReference type="NCBI Taxonomy" id="2175907"/>
    <lineage>
        <taxon>Eukaryota</taxon>
        <taxon>Fungi</taxon>
        <taxon>Dikarya</taxon>
        <taxon>Ascomycota</taxon>
        <taxon>Pezizomycotina</taxon>
        <taxon>Sordariomycetes</taxon>
        <taxon>Hypocreomycetidae</taxon>
        <taxon>Glomerellales</taxon>
        <taxon>Glomerellaceae</taxon>
        <taxon>Colletotrichum</taxon>
        <taxon>Colletotrichum orchidearum species complex</taxon>
    </lineage>
</organism>
<name>A0A8H6ILT0_9PEZI</name>
<keyword evidence="2" id="KW-1185">Reference proteome</keyword>